<name>A0A5B8U9T3_9ACTN</name>
<reference evidence="1 2" key="1">
    <citation type="journal article" date="2018" name="J. Microbiol.">
        <title>Baekduia soli gen. nov., sp. nov., a novel bacterium isolated from the soil of Baekdu Mountain and proposal of a novel family name, Baekduiaceae fam. nov.</title>
        <authorList>
            <person name="An D.S."/>
            <person name="Siddiqi M.Z."/>
            <person name="Kim K.H."/>
            <person name="Yu H.S."/>
            <person name="Im W.T."/>
        </authorList>
    </citation>
    <scope>NUCLEOTIDE SEQUENCE [LARGE SCALE GENOMIC DNA]</scope>
    <source>
        <strain evidence="1 2">BR7-21</strain>
    </source>
</reference>
<dbReference type="InterPro" id="IPR043914">
    <property type="entry name" value="DUF5763"/>
</dbReference>
<evidence type="ECO:0000313" key="2">
    <source>
        <dbReference type="Proteomes" id="UP000321805"/>
    </source>
</evidence>
<gene>
    <name evidence="1" type="ORF">FSW04_21860</name>
</gene>
<sequence>MYQFSRAMYRELARDVDTSGHPEAQQHVLHACEQNIERLVGDRHYFARPARTLFNDIRVFFPMAAQTRVWLVVQRYVSCAEAWLDRLPQNGVDVHGRPLQCRATTRRGTPCQRMPLTHNGYCPSHQHLAETEELRVGEPLAA</sequence>
<dbReference type="RefSeq" id="WP_146922314.1">
    <property type="nucleotide sequence ID" value="NZ_CP042430.1"/>
</dbReference>
<dbReference type="Proteomes" id="UP000321805">
    <property type="component" value="Chromosome"/>
</dbReference>
<evidence type="ECO:0000313" key="1">
    <source>
        <dbReference type="EMBL" id="QEC49949.1"/>
    </source>
</evidence>
<dbReference type="OrthoDB" id="5244133at2"/>
<dbReference type="KEGG" id="bsol:FSW04_21860"/>
<accession>A0A5B8U9T3</accession>
<dbReference type="EMBL" id="CP042430">
    <property type="protein sequence ID" value="QEC49949.1"/>
    <property type="molecule type" value="Genomic_DNA"/>
</dbReference>
<protein>
    <submittedName>
        <fullName evidence="1">Uncharacterized protein</fullName>
    </submittedName>
</protein>
<keyword evidence="2" id="KW-1185">Reference proteome</keyword>
<dbReference type="AlphaFoldDB" id="A0A5B8U9T3"/>
<dbReference type="Pfam" id="PF19067">
    <property type="entry name" value="DUF5763"/>
    <property type="match status" value="1"/>
</dbReference>
<proteinExistence type="predicted"/>
<organism evidence="1 2">
    <name type="scientific">Baekduia soli</name>
    <dbReference type="NCBI Taxonomy" id="496014"/>
    <lineage>
        <taxon>Bacteria</taxon>
        <taxon>Bacillati</taxon>
        <taxon>Actinomycetota</taxon>
        <taxon>Thermoleophilia</taxon>
        <taxon>Solirubrobacterales</taxon>
        <taxon>Baekduiaceae</taxon>
        <taxon>Baekduia</taxon>
    </lineage>
</organism>